<evidence type="ECO:0000259" key="9">
    <source>
        <dbReference type="PROSITE" id="PS50893"/>
    </source>
</evidence>
<dbReference type="RefSeq" id="WP_054777189.1">
    <property type="nucleotide sequence ID" value="NZ_BBBX01000009.1"/>
</dbReference>
<dbReference type="Gene3D" id="1.20.1560.10">
    <property type="entry name" value="ABC transporter type 1, transmembrane domain"/>
    <property type="match status" value="1"/>
</dbReference>
<dbReference type="InterPro" id="IPR011527">
    <property type="entry name" value="ABC1_TM_dom"/>
</dbReference>
<dbReference type="Proteomes" id="UP000050969">
    <property type="component" value="Unassembled WGS sequence"/>
</dbReference>
<dbReference type="PATRIC" id="fig|1293598.4.peg.948"/>
<dbReference type="PROSITE" id="PS50893">
    <property type="entry name" value="ABC_TRANSPORTER_2"/>
    <property type="match status" value="1"/>
</dbReference>
<keyword evidence="6 8" id="KW-1133">Transmembrane helix</keyword>
<protein>
    <submittedName>
        <fullName evidence="11">ABC-type multidrug transport system, ATPase and permease component</fullName>
    </submittedName>
</protein>
<dbReference type="EMBL" id="JQCE01000004">
    <property type="protein sequence ID" value="KRO18621.1"/>
    <property type="molecule type" value="Genomic_DNA"/>
</dbReference>
<evidence type="ECO:0000259" key="10">
    <source>
        <dbReference type="PROSITE" id="PS50929"/>
    </source>
</evidence>
<dbReference type="Pfam" id="PF00005">
    <property type="entry name" value="ABC_tran"/>
    <property type="match status" value="1"/>
</dbReference>
<dbReference type="CDD" id="cd03254">
    <property type="entry name" value="ABCC_Glucan_exporter_like"/>
    <property type="match status" value="1"/>
</dbReference>
<dbReference type="InterPro" id="IPR036640">
    <property type="entry name" value="ABC1_TM_sf"/>
</dbReference>
<dbReference type="InterPro" id="IPR003439">
    <property type="entry name" value="ABC_transporter-like_ATP-bd"/>
</dbReference>
<feature type="domain" description="ABC transporter" evidence="9">
    <location>
        <begin position="354"/>
        <end position="588"/>
    </location>
</feature>
<evidence type="ECO:0000256" key="3">
    <source>
        <dbReference type="ARBA" id="ARBA00022692"/>
    </source>
</evidence>
<dbReference type="PANTHER" id="PTHR43394">
    <property type="entry name" value="ATP-DEPENDENT PERMEASE MDL1, MITOCHONDRIAL"/>
    <property type="match status" value="1"/>
</dbReference>
<dbReference type="STRING" id="1293598.IV56_GL000900"/>
<keyword evidence="5" id="KW-0067">ATP-binding</keyword>
<accession>A0A0R2N3J4</accession>
<dbReference type="InterPro" id="IPR003593">
    <property type="entry name" value="AAA+_ATPase"/>
</dbReference>
<evidence type="ECO:0000313" key="12">
    <source>
        <dbReference type="Proteomes" id="UP000050969"/>
    </source>
</evidence>
<evidence type="ECO:0000256" key="7">
    <source>
        <dbReference type="ARBA" id="ARBA00023136"/>
    </source>
</evidence>
<dbReference type="PANTHER" id="PTHR43394:SF1">
    <property type="entry name" value="ATP-BINDING CASSETTE SUB-FAMILY B MEMBER 10, MITOCHONDRIAL"/>
    <property type="match status" value="1"/>
</dbReference>
<dbReference type="InterPro" id="IPR027417">
    <property type="entry name" value="P-loop_NTPase"/>
</dbReference>
<dbReference type="OrthoDB" id="9770415at2"/>
<evidence type="ECO:0000256" key="6">
    <source>
        <dbReference type="ARBA" id="ARBA00022989"/>
    </source>
</evidence>
<dbReference type="SUPFAM" id="SSF90123">
    <property type="entry name" value="ABC transporter transmembrane region"/>
    <property type="match status" value="1"/>
</dbReference>
<dbReference type="SMART" id="SM00382">
    <property type="entry name" value="AAA"/>
    <property type="match status" value="1"/>
</dbReference>
<dbReference type="GO" id="GO:0016887">
    <property type="term" value="F:ATP hydrolysis activity"/>
    <property type="evidence" value="ECO:0007669"/>
    <property type="project" value="InterPro"/>
</dbReference>
<keyword evidence="2" id="KW-0813">Transport</keyword>
<dbReference type="InterPro" id="IPR039421">
    <property type="entry name" value="Type_1_exporter"/>
</dbReference>
<dbReference type="PROSITE" id="PS00211">
    <property type="entry name" value="ABC_TRANSPORTER_1"/>
    <property type="match status" value="1"/>
</dbReference>
<dbReference type="GO" id="GO:0005524">
    <property type="term" value="F:ATP binding"/>
    <property type="evidence" value="ECO:0007669"/>
    <property type="project" value="UniProtKB-KW"/>
</dbReference>
<dbReference type="PROSITE" id="PS50929">
    <property type="entry name" value="ABC_TM1F"/>
    <property type="match status" value="1"/>
</dbReference>
<dbReference type="GO" id="GO:0005886">
    <property type="term" value="C:plasma membrane"/>
    <property type="evidence" value="ECO:0007669"/>
    <property type="project" value="UniProtKB-SubCell"/>
</dbReference>
<comment type="caution">
    <text evidence="11">The sequence shown here is derived from an EMBL/GenBank/DDBJ whole genome shotgun (WGS) entry which is preliminary data.</text>
</comment>
<keyword evidence="7 8" id="KW-0472">Membrane</keyword>
<dbReference type="GO" id="GO:0015421">
    <property type="term" value="F:ABC-type oligopeptide transporter activity"/>
    <property type="evidence" value="ECO:0007669"/>
    <property type="project" value="TreeGrafter"/>
</dbReference>
<proteinExistence type="predicted"/>
<feature type="transmembrane region" description="Helical" evidence="8">
    <location>
        <begin position="287"/>
        <end position="305"/>
    </location>
</feature>
<dbReference type="CDD" id="cd18544">
    <property type="entry name" value="ABC_6TM_TmrA_like"/>
    <property type="match status" value="1"/>
</dbReference>
<reference evidence="11 12" key="1">
    <citation type="journal article" date="2015" name="Genome Announc.">
        <title>Expanding the biotechnology potential of lactobacilli through comparative genomics of 213 strains and associated genera.</title>
        <authorList>
            <person name="Sun Z."/>
            <person name="Harris H.M."/>
            <person name="McCann A."/>
            <person name="Guo C."/>
            <person name="Argimon S."/>
            <person name="Zhang W."/>
            <person name="Yang X."/>
            <person name="Jeffery I.B."/>
            <person name="Cooney J.C."/>
            <person name="Kagawa T.F."/>
            <person name="Liu W."/>
            <person name="Song Y."/>
            <person name="Salvetti E."/>
            <person name="Wrobel A."/>
            <person name="Rasinkangas P."/>
            <person name="Parkhill J."/>
            <person name="Rea M.C."/>
            <person name="O'Sullivan O."/>
            <person name="Ritari J."/>
            <person name="Douillard F.P."/>
            <person name="Paul Ross R."/>
            <person name="Yang R."/>
            <person name="Briner A.E."/>
            <person name="Felis G.E."/>
            <person name="de Vos W.M."/>
            <person name="Barrangou R."/>
            <person name="Klaenhammer T.R."/>
            <person name="Caufield P.W."/>
            <person name="Cui Y."/>
            <person name="Zhang H."/>
            <person name="O'Toole P.W."/>
        </authorList>
    </citation>
    <scope>NUCLEOTIDE SEQUENCE [LARGE SCALE GENOMIC DNA]</scope>
    <source>
        <strain evidence="11 12">DSM 24301</strain>
    </source>
</reference>
<dbReference type="Gene3D" id="3.40.50.300">
    <property type="entry name" value="P-loop containing nucleotide triphosphate hydrolases"/>
    <property type="match status" value="1"/>
</dbReference>
<feature type="transmembrane region" description="Helical" evidence="8">
    <location>
        <begin position="259"/>
        <end position="281"/>
    </location>
</feature>
<dbReference type="Pfam" id="PF00664">
    <property type="entry name" value="ABC_membrane"/>
    <property type="match status" value="1"/>
</dbReference>
<keyword evidence="4" id="KW-0547">Nucleotide-binding</keyword>
<evidence type="ECO:0000256" key="1">
    <source>
        <dbReference type="ARBA" id="ARBA00004651"/>
    </source>
</evidence>
<keyword evidence="3 8" id="KW-0812">Transmembrane</keyword>
<feature type="transmembrane region" description="Helical" evidence="8">
    <location>
        <begin position="69"/>
        <end position="91"/>
    </location>
</feature>
<keyword evidence="12" id="KW-1185">Reference proteome</keyword>
<dbReference type="InterPro" id="IPR017871">
    <property type="entry name" value="ABC_transporter-like_CS"/>
</dbReference>
<feature type="transmembrane region" description="Helical" evidence="8">
    <location>
        <begin position="148"/>
        <end position="170"/>
    </location>
</feature>
<dbReference type="FunFam" id="3.40.50.300:FF:000287">
    <property type="entry name" value="Multidrug ABC transporter ATP-binding protein"/>
    <property type="match status" value="1"/>
</dbReference>
<gene>
    <name evidence="11" type="ORF">IV56_GL000900</name>
</gene>
<feature type="transmembrane region" description="Helical" evidence="8">
    <location>
        <begin position="176"/>
        <end position="195"/>
    </location>
</feature>
<evidence type="ECO:0000256" key="2">
    <source>
        <dbReference type="ARBA" id="ARBA00022448"/>
    </source>
</evidence>
<comment type="subcellular location">
    <subcellularLocation>
        <location evidence="1">Cell membrane</location>
        <topology evidence="1">Multi-pass membrane protein</topology>
    </subcellularLocation>
</comment>
<feature type="domain" description="ABC transmembrane type-1" evidence="10">
    <location>
        <begin position="37"/>
        <end position="320"/>
    </location>
</feature>
<dbReference type="SUPFAM" id="SSF52540">
    <property type="entry name" value="P-loop containing nucleoside triphosphate hydrolases"/>
    <property type="match status" value="1"/>
</dbReference>
<evidence type="ECO:0000256" key="4">
    <source>
        <dbReference type="ARBA" id="ARBA00022741"/>
    </source>
</evidence>
<sequence>MAKQQSAWAQSIPMKEQWKIMGRLMTYTKPYKRQFGGALVAAALLAGMNVALPWLLQYYLDHFLAKQSATLGVIIAVASLYLFGTIIKALLQFMQSFWFMMGSERGLEDVRRELFAKLHTLGMRYFDQTPAGSIVSRVTNDTMTLADFWNVILSVIVGVFSVVSSFIAMVLAAPKIAWTVLLFLPVLIIVIWYYSTYSSKVYRRMRERLSELNTKLNESIEGISIIQQFRQETRITKEFETTNDAYLATRKAMIRTNSLLLSPIINLLYILALVVVLGQFGDNSMHTFVEAGLVYAFTTYVANFFNPMTNMMDSLAFMQDGVVAGSRIFRILDDQELAPTQNPDAHATMTHGKIEFRHVNFSYDGEHNILKDISFVANPGQTVALVGHTGSGKSSIINVLMRFYEFGEGQILIDDQDIRDFSMEELREKLGLVLQDAFMFYGDVASNIRLFNDKITDNQIREAAEFVQADEFIEKLPGQYHARVIEGGSQFSAGQRQLISFARTVVTNPKVLVLDEATANIDTETEAMIQTGLARLRENRTTIAIAHRLSTIQDADLILVLDDGRIVERGTHQELLAQNGRYALMYQLQAGEK</sequence>
<name>A0A0R2N3J4_9LACO</name>
<organism evidence="11 12">
    <name type="scientific">Lacticaseibacillus saniviri JCM 17471 = DSM 24301</name>
    <dbReference type="NCBI Taxonomy" id="1293598"/>
    <lineage>
        <taxon>Bacteria</taxon>
        <taxon>Bacillati</taxon>
        <taxon>Bacillota</taxon>
        <taxon>Bacilli</taxon>
        <taxon>Lactobacillales</taxon>
        <taxon>Lactobacillaceae</taxon>
        <taxon>Lacticaseibacillus</taxon>
    </lineage>
</organism>
<dbReference type="AlphaFoldDB" id="A0A0R2N3J4"/>
<evidence type="ECO:0000256" key="8">
    <source>
        <dbReference type="SAM" id="Phobius"/>
    </source>
</evidence>
<evidence type="ECO:0000256" key="5">
    <source>
        <dbReference type="ARBA" id="ARBA00022840"/>
    </source>
</evidence>
<evidence type="ECO:0000313" key="11">
    <source>
        <dbReference type="EMBL" id="KRO18621.1"/>
    </source>
</evidence>